<dbReference type="EMBL" id="PCXO01000004">
    <property type="protein sequence ID" value="PIR41524.1"/>
    <property type="molecule type" value="Genomic_DNA"/>
</dbReference>
<evidence type="ECO:0000256" key="2">
    <source>
        <dbReference type="ARBA" id="ARBA00022679"/>
    </source>
</evidence>
<organism evidence="5 6">
    <name type="scientific">Candidatus Yanofskybacteria bacterium CG10_big_fil_rev_8_21_14_0_10_46_23</name>
    <dbReference type="NCBI Taxonomy" id="1975098"/>
    <lineage>
        <taxon>Bacteria</taxon>
        <taxon>Candidatus Yanofskyibacteriota</taxon>
    </lineage>
</organism>
<gene>
    <name evidence="5" type="ORF">COV31_00240</name>
</gene>
<dbReference type="InterPro" id="IPR052700">
    <property type="entry name" value="Carb_kinase_PfkB-like"/>
</dbReference>
<dbReference type="PANTHER" id="PTHR43320">
    <property type="entry name" value="SUGAR KINASE"/>
    <property type="match status" value="1"/>
</dbReference>
<dbReference type="PANTHER" id="PTHR43320:SF3">
    <property type="entry name" value="CARBOHYDRATE KINASE PFKB DOMAIN-CONTAINING PROTEIN"/>
    <property type="match status" value="1"/>
</dbReference>
<dbReference type="PROSITE" id="PS00583">
    <property type="entry name" value="PFKB_KINASES_1"/>
    <property type="match status" value="1"/>
</dbReference>
<evidence type="ECO:0000259" key="4">
    <source>
        <dbReference type="Pfam" id="PF00294"/>
    </source>
</evidence>
<dbReference type="GO" id="GO:0016301">
    <property type="term" value="F:kinase activity"/>
    <property type="evidence" value="ECO:0007669"/>
    <property type="project" value="UniProtKB-KW"/>
</dbReference>
<name>A0A2H0R667_9BACT</name>
<evidence type="ECO:0000256" key="1">
    <source>
        <dbReference type="ARBA" id="ARBA00010688"/>
    </source>
</evidence>
<evidence type="ECO:0000313" key="6">
    <source>
        <dbReference type="Proteomes" id="UP000230232"/>
    </source>
</evidence>
<sequence length="324" mass="34697">MYDIISIGSATRDVFIQADAVKVKADADSKTGQALCLNLGSKIKIDKIVFTTGGGATNTATTFARQGLKSACISLVGDDPEGREIIRTLEQEGIDVSFIKKHADDVTAYSVVLVDKGGERTILSYKGEGEHLGQVDIPFDRLATEWLFISSLGGNLDLLKETISWAKANEIKIATNPGGTELAHGAETLGPIYGEIDILVMNQEEAADLTGISFDSEQAIFEALDKMITGVVVMTKGPKGVVVSDKKSIYRAGVPDSPRVERTGAGDAWSAGFVSEFILRQDIEKAIQFATANASSVVTQFGAKAGILRKDDWGPWPLVEVLKE</sequence>
<keyword evidence="3" id="KW-0418">Kinase</keyword>
<dbReference type="InterPro" id="IPR002173">
    <property type="entry name" value="Carboh/pur_kinase_PfkB_CS"/>
</dbReference>
<comment type="caution">
    <text evidence="5">The sequence shown here is derived from an EMBL/GenBank/DDBJ whole genome shotgun (WGS) entry which is preliminary data.</text>
</comment>
<dbReference type="InterPro" id="IPR011611">
    <property type="entry name" value="PfkB_dom"/>
</dbReference>
<evidence type="ECO:0000313" key="5">
    <source>
        <dbReference type="EMBL" id="PIR41524.1"/>
    </source>
</evidence>
<comment type="similarity">
    <text evidence="1">Belongs to the carbohydrate kinase PfkB family.</text>
</comment>
<dbReference type="AlphaFoldDB" id="A0A2H0R667"/>
<dbReference type="Proteomes" id="UP000230232">
    <property type="component" value="Unassembled WGS sequence"/>
</dbReference>
<reference evidence="5 6" key="1">
    <citation type="submission" date="2017-09" db="EMBL/GenBank/DDBJ databases">
        <title>Depth-based differentiation of microbial function through sediment-hosted aquifers and enrichment of novel symbionts in the deep terrestrial subsurface.</title>
        <authorList>
            <person name="Probst A.J."/>
            <person name="Ladd B."/>
            <person name="Jarett J.K."/>
            <person name="Geller-Mcgrath D.E."/>
            <person name="Sieber C.M."/>
            <person name="Emerson J.B."/>
            <person name="Anantharaman K."/>
            <person name="Thomas B.C."/>
            <person name="Malmstrom R."/>
            <person name="Stieglmeier M."/>
            <person name="Klingl A."/>
            <person name="Woyke T."/>
            <person name="Ryan C.M."/>
            <person name="Banfield J.F."/>
        </authorList>
    </citation>
    <scope>NUCLEOTIDE SEQUENCE [LARGE SCALE GENOMIC DNA]</scope>
    <source>
        <strain evidence="5">CG10_big_fil_rev_8_21_14_0_10_46_23</strain>
    </source>
</reference>
<accession>A0A2H0R667</accession>
<keyword evidence="2" id="KW-0808">Transferase</keyword>
<dbReference type="Pfam" id="PF00294">
    <property type="entry name" value="PfkB"/>
    <property type="match status" value="1"/>
</dbReference>
<dbReference type="SUPFAM" id="SSF53613">
    <property type="entry name" value="Ribokinase-like"/>
    <property type="match status" value="1"/>
</dbReference>
<protein>
    <recommendedName>
        <fullName evidence="4">Carbohydrate kinase PfkB domain-containing protein</fullName>
    </recommendedName>
</protein>
<proteinExistence type="inferred from homology"/>
<feature type="domain" description="Carbohydrate kinase PfkB" evidence="4">
    <location>
        <begin position="41"/>
        <end position="305"/>
    </location>
</feature>
<evidence type="ECO:0000256" key="3">
    <source>
        <dbReference type="ARBA" id="ARBA00022777"/>
    </source>
</evidence>
<dbReference type="Gene3D" id="3.40.1190.20">
    <property type="match status" value="1"/>
</dbReference>
<dbReference type="InterPro" id="IPR029056">
    <property type="entry name" value="Ribokinase-like"/>
</dbReference>